<protein>
    <submittedName>
        <fullName evidence="1">Putative site-specific integrase-resolvase</fullName>
    </submittedName>
</protein>
<sequence>MTSTLAPPSRLTLQEFADRERVSLSTVRTWVSNGVAPVSYRMNKRRVFDLSDVAQWEANLKASAR</sequence>
<dbReference type="Proteomes" id="UP000550501">
    <property type="component" value="Unassembled WGS sequence"/>
</dbReference>
<comment type="caution">
    <text evidence="1">The sequence shown here is derived from an EMBL/GenBank/DDBJ whole genome shotgun (WGS) entry which is preliminary data.</text>
</comment>
<dbReference type="SUPFAM" id="SSF46955">
    <property type="entry name" value="Putative DNA-binding domain"/>
    <property type="match status" value="1"/>
</dbReference>
<reference evidence="1 2" key="1">
    <citation type="submission" date="2020-08" db="EMBL/GenBank/DDBJ databases">
        <title>The Agave Microbiome: Exploring the role of microbial communities in plant adaptations to desert environments.</title>
        <authorList>
            <person name="Partida-Martinez L.P."/>
        </authorList>
    </citation>
    <scope>NUCLEOTIDE SEQUENCE [LARGE SCALE GENOMIC DNA]</scope>
    <source>
        <strain evidence="1 2">AT2.18</strain>
    </source>
</reference>
<proteinExistence type="predicted"/>
<organism evidence="1 2">
    <name type="scientific">Mycolicibacterium iranicum</name>
    <name type="common">Mycobacterium iranicum</name>
    <dbReference type="NCBI Taxonomy" id="912594"/>
    <lineage>
        <taxon>Bacteria</taxon>
        <taxon>Bacillati</taxon>
        <taxon>Actinomycetota</taxon>
        <taxon>Actinomycetes</taxon>
        <taxon>Mycobacteriales</taxon>
        <taxon>Mycobacteriaceae</taxon>
        <taxon>Mycolicibacterium</taxon>
    </lineage>
</organism>
<dbReference type="AlphaFoldDB" id="A0A839Q8K0"/>
<keyword evidence="2" id="KW-1185">Reference proteome</keyword>
<dbReference type="InterPro" id="IPR009061">
    <property type="entry name" value="DNA-bd_dom_put_sf"/>
</dbReference>
<dbReference type="Gene3D" id="1.10.10.10">
    <property type="entry name" value="Winged helix-like DNA-binding domain superfamily/Winged helix DNA-binding domain"/>
    <property type="match status" value="1"/>
</dbReference>
<evidence type="ECO:0000313" key="1">
    <source>
        <dbReference type="EMBL" id="MBB2992369.1"/>
    </source>
</evidence>
<name>A0A839Q8K0_MYCIR</name>
<dbReference type="EMBL" id="JACHVU010000009">
    <property type="protein sequence ID" value="MBB2992369.1"/>
    <property type="molecule type" value="Genomic_DNA"/>
</dbReference>
<gene>
    <name evidence="1" type="ORF">FHR72_003868</name>
</gene>
<accession>A0A839Q8K0</accession>
<evidence type="ECO:0000313" key="2">
    <source>
        <dbReference type="Proteomes" id="UP000550501"/>
    </source>
</evidence>
<dbReference type="InterPro" id="IPR036388">
    <property type="entry name" value="WH-like_DNA-bd_sf"/>
</dbReference>